<organism evidence="7 8">
    <name type="scientific">Cylicocyclus nassatus</name>
    <name type="common">Nematode worm</name>
    <dbReference type="NCBI Taxonomy" id="53992"/>
    <lineage>
        <taxon>Eukaryota</taxon>
        <taxon>Metazoa</taxon>
        <taxon>Ecdysozoa</taxon>
        <taxon>Nematoda</taxon>
        <taxon>Chromadorea</taxon>
        <taxon>Rhabditida</taxon>
        <taxon>Rhabditina</taxon>
        <taxon>Rhabditomorpha</taxon>
        <taxon>Strongyloidea</taxon>
        <taxon>Strongylidae</taxon>
        <taxon>Cylicocyclus</taxon>
    </lineage>
</organism>
<evidence type="ECO:0000256" key="1">
    <source>
        <dbReference type="ARBA" id="ARBA00004141"/>
    </source>
</evidence>
<dbReference type="PANTHER" id="PTHR21676:SF7">
    <property type="entry name" value="PROTEIN SPEC3"/>
    <property type="match status" value="1"/>
</dbReference>
<dbReference type="GO" id="GO:0050954">
    <property type="term" value="P:sensory perception of mechanical stimulus"/>
    <property type="evidence" value="ECO:0007669"/>
    <property type="project" value="TreeGrafter"/>
</dbReference>
<feature type="region of interest" description="Disordered" evidence="5">
    <location>
        <begin position="31"/>
        <end position="57"/>
    </location>
</feature>
<dbReference type="AlphaFoldDB" id="A0AA36DMA7"/>
<dbReference type="GO" id="GO:0016020">
    <property type="term" value="C:membrane"/>
    <property type="evidence" value="ECO:0007669"/>
    <property type="project" value="UniProtKB-SubCell"/>
</dbReference>
<dbReference type="PANTHER" id="PTHR21676">
    <property type="entry name" value="PROTEIN STUM"/>
    <property type="match status" value="1"/>
</dbReference>
<feature type="transmembrane region" description="Helical" evidence="6">
    <location>
        <begin position="86"/>
        <end position="113"/>
    </location>
</feature>
<evidence type="ECO:0000313" key="8">
    <source>
        <dbReference type="Proteomes" id="UP001176961"/>
    </source>
</evidence>
<dbReference type="GO" id="GO:0071683">
    <property type="term" value="C:sensory dendrite"/>
    <property type="evidence" value="ECO:0007669"/>
    <property type="project" value="TreeGrafter"/>
</dbReference>
<dbReference type="Pfam" id="PF15795">
    <property type="entry name" value="Spec3"/>
    <property type="match status" value="1"/>
</dbReference>
<evidence type="ECO:0000313" key="7">
    <source>
        <dbReference type="EMBL" id="CAJ0590208.1"/>
    </source>
</evidence>
<dbReference type="GO" id="GO:0019230">
    <property type="term" value="P:proprioception"/>
    <property type="evidence" value="ECO:0007669"/>
    <property type="project" value="TreeGrafter"/>
</dbReference>
<dbReference type="EMBL" id="CATQJL010000001">
    <property type="protein sequence ID" value="CAJ0590208.1"/>
    <property type="molecule type" value="Genomic_DNA"/>
</dbReference>
<evidence type="ECO:0000256" key="5">
    <source>
        <dbReference type="SAM" id="MobiDB-lite"/>
    </source>
</evidence>
<name>A0AA36DMA7_CYLNA</name>
<evidence type="ECO:0000256" key="2">
    <source>
        <dbReference type="ARBA" id="ARBA00022692"/>
    </source>
</evidence>
<reference evidence="7" key="1">
    <citation type="submission" date="2023-07" db="EMBL/GenBank/DDBJ databases">
        <authorList>
            <consortium name="CYATHOMIX"/>
        </authorList>
    </citation>
    <scope>NUCLEOTIDE SEQUENCE</scope>
    <source>
        <strain evidence="7">N/A</strain>
    </source>
</reference>
<dbReference type="GO" id="GO:0042330">
    <property type="term" value="P:taxis"/>
    <property type="evidence" value="ECO:0007669"/>
    <property type="project" value="TreeGrafter"/>
</dbReference>
<keyword evidence="3 6" id="KW-1133">Transmembrane helix</keyword>
<protein>
    <recommendedName>
        <fullName evidence="9">Protein SPEC3</fullName>
    </recommendedName>
</protein>
<evidence type="ECO:0000256" key="6">
    <source>
        <dbReference type="SAM" id="Phobius"/>
    </source>
</evidence>
<dbReference type="Proteomes" id="UP001176961">
    <property type="component" value="Unassembled WGS sequence"/>
</dbReference>
<proteinExistence type="predicted"/>
<keyword evidence="8" id="KW-1185">Reference proteome</keyword>
<accession>A0AA36DMA7</accession>
<gene>
    <name evidence="7" type="ORF">CYNAS_LOCUS2191</name>
</gene>
<feature type="transmembrane region" description="Helical" evidence="6">
    <location>
        <begin position="148"/>
        <end position="166"/>
    </location>
</feature>
<dbReference type="InterPro" id="IPR026673">
    <property type="entry name" value="SPEC3/Stum"/>
</dbReference>
<keyword evidence="2 6" id="KW-0812">Transmembrane</keyword>
<evidence type="ECO:0000256" key="3">
    <source>
        <dbReference type="ARBA" id="ARBA00022989"/>
    </source>
</evidence>
<sequence length="217" mass="24458">MTEHEDIRGWKVVQKNLTRIVEYGRISGILPPLSKPGEEDDQAKGAEDETAENQTQKEGKVVDKIIIPPQDITIMHQAIPFLPLPVALFCSFLNLIIPGAGTILSGITALCLGQPRLNMEEGERLYTMVLNLLVGVSQFFTITFFFVGWFWSIAWGFQLIIHAMHYRDAIQQRRQEAVATAAIEALAKDSIFHRKDVQNLMNTHKQNSSDKKVENKA</sequence>
<evidence type="ECO:0008006" key="9">
    <source>
        <dbReference type="Google" id="ProtNLM"/>
    </source>
</evidence>
<keyword evidence="4 6" id="KW-0472">Membrane</keyword>
<evidence type="ECO:0000256" key="4">
    <source>
        <dbReference type="ARBA" id="ARBA00023136"/>
    </source>
</evidence>
<comment type="subcellular location">
    <subcellularLocation>
        <location evidence="1">Membrane</location>
        <topology evidence="1">Multi-pass membrane protein</topology>
    </subcellularLocation>
</comment>
<comment type="caution">
    <text evidence="7">The sequence shown here is derived from an EMBL/GenBank/DDBJ whole genome shotgun (WGS) entry which is preliminary data.</text>
</comment>